<name>A0A1B9I3W7_9TREE</name>
<feature type="transmembrane region" description="Helical" evidence="1">
    <location>
        <begin position="45"/>
        <end position="64"/>
    </location>
</feature>
<evidence type="ECO:0000313" key="2">
    <source>
        <dbReference type="EMBL" id="OCF50218.1"/>
    </source>
</evidence>
<gene>
    <name evidence="2" type="ORF">I206_03537</name>
</gene>
<keyword evidence="1" id="KW-0812">Transmembrane</keyword>
<dbReference type="AlphaFoldDB" id="A0A1B9I3W7"/>
<proteinExistence type="predicted"/>
<feature type="transmembrane region" description="Helical" evidence="1">
    <location>
        <begin position="6"/>
        <end position="24"/>
    </location>
</feature>
<dbReference type="STRING" id="1296096.A0A1B9I3W7"/>
<protein>
    <submittedName>
        <fullName evidence="2">Uncharacterized protein</fullName>
    </submittedName>
</protein>
<feature type="transmembrane region" description="Helical" evidence="1">
    <location>
        <begin position="101"/>
        <end position="124"/>
    </location>
</feature>
<reference evidence="2" key="2">
    <citation type="submission" date="2016-07" db="EMBL/GenBank/DDBJ databases">
        <title>Evolution of pathogenesis and genome organization in the Tremellales.</title>
        <authorList>
            <person name="Cuomo C."/>
            <person name="Litvintseva A."/>
            <person name="Heitman J."/>
            <person name="Chen Y."/>
            <person name="Sun S."/>
            <person name="Springer D."/>
            <person name="Dromer F."/>
            <person name="Young S."/>
            <person name="Zeng Q."/>
            <person name="Chapman S."/>
            <person name="Gujja S."/>
            <person name="Saif S."/>
            <person name="Birren B."/>
        </authorList>
    </citation>
    <scope>NUCLEOTIDE SEQUENCE</scope>
    <source>
        <strain evidence="2">CBS 10737</strain>
    </source>
</reference>
<keyword evidence="1" id="KW-0472">Membrane</keyword>
<dbReference type="RefSeq" id="XP_019011437.2">
    <property type="nucleotide sequence ID" value="XM_019155283.2"/>
</dbReference>
<dbReference type="KEGG" id="kpin:30171906"/>
<feature type="transmembrane region" description="Helical" evidence="1">
    <location>
        <begin position="145"/>
        <end position="165"/>
    </location>
</feature>
<feature type="transmembrane region" description="Helical" evidence="1">
    <location>
        <begin position="265"/>
        <end position="286"/>
    </location>
</feature>
<dbReference type="EMBL" id="KI894010">
    <property type="protein sequence ID" value="OCF50218.1"/>
    <property type="molecule type" value="Genomic_DNA"/>
</dbReference>
<dbReference type="GeneID" id="30171906"/>
<accession>A0A1B9I3W7</accession>
<dbReference type="OrthoDB" id="2384193at2759"/>
<keyword evidence="1" id="KW-1133">Transmembrane helix</keyword>
<feature type="transmembrane region" description="Helical" evidence="1">
    <location>
        <begin position="177"/>
        <end position="201"/>
    </location>
</feature>
<sequence length="440" mass="50404">MPISPAGMTFSALVALTGFLFMMWHTWHYDRWKCLLYSKDDWFRAVMCHILLGSIACLMVFTWIDVHVLYAEYYIYLPQTEQTIIAPWQLWSELHQKLYRISLYFMTAGWGFLQAIHLEEFLYWGYLIKSIKTPGGPKSTWLKSGFFKIWICLFLSSFALLIGSVHIETENLDMMRAYLFVVGSSMSVLLALASGILCFIFPSFLRTVKNQGASFEVLERLHFFSEMNQIRTICRIAYSVSILILSADGFTESKTINKSAFWHDILYLIGQLALFAATCLSIVVLLPRNMTSESLPPLTKDQTFLPMAPYNPNPKQLKGGSKLINGYSEKQFFELGERLNVYQDNSNNISGGYPEIKVEKFEMSKFNKDQDKNKETSSIILEESAPFTEIMDKSKKARLSEFPTLPNVVSKFKSPFETVQPKTKGPTQVFVTSHTVVESQ</sequence>
<organism evidence="2">
    <name type="scientific">Kwoniella pini CBS 10737</name>
    <dbReference type="NCBI Taxonomy" id="1296096"/>
    <lineage>
        <taxon>Eukaryota</taxon>
        <taxon>Fungi</taxon>
        <taxon>Dikarya</taxon>
        <taxon>Basidiomycota</taxon>
        <taxon>Agaricomycotina</taxon>
        <taxon>Tremellomycetes</taxon>
        <taxon>Tremellales</taxon>
        <taxon>Cryptococcaceae</taxon>
        <taxon>Kwoniella</taxon>
    </lineage>
</organism>
<evidence type="ECO:0000256" key="1">
    <source>
        <dbReference type="SAM" id="Phobius"/>
    </source>
</evidence>
<reference evidence="2" key="1">
    <citation type="submission" date="2013-07" db="EMBL/GenBank/DDBJ databases">
        <title>The Genome Sequence of Cryptococcus pinus CBS10737.</title>
        <authorList>
            <consortium name="The Broad Institute Genome Sequencing Platform"/>
            <person name="Cuomo C."/>
            <person name="Litvintseva A."/>
            <person name="Chen Y."/>
            <person name="Heitman J."/>
            <person name="Sun S."/>
            <person name="Springer D."/>
            <person name="Dromer F."/>
            <person name="Young S.K."/>
            <person name="Zeng Q."/>
            <person name="Gargeya S."/>
            <person name="Fitzgerald M."/>
            <person name="Abouelleil A."/>
            <person name="Alvarado L."/>
            <person name="Berlin A.M."/>
            <person name="Chapman S.B."/>
            <person name="Dewar J."/>
            <person name="Goldberg J."/>
            <person name="Griggs A."/>
            <person name="Gujja S."/>
            <person name="Hansen M."/>
            <person name="Howarth C."/>
            <person name="Imamovic A."/>
            <person name="Larimer J."/>
            <person name="McCowan C."/>
            <person name="Murphy C."/>
            <person name="Pearson M."/>
            <person name="Priest M."/>
            <person name="Roberts A."/>
            <person name="Saif S."/>
            <person name="Shea T."/>
            <person name="Sykes S."/>
            <person name="Wortman J."/>
            <person name="Nusbaum C."/>
            <person name="Birren B."/>
        </authorList>
    </citation>
    <scope>NUCLEOTIDE SEQUENCE [LARGE SCALE GENOMIC DNA]</scope>
    <source>
        <strain evidence="2">CBS 10737</strain>
    </source>
</reference>